<evidence type="ECO:0000256" key="1">
    <source>
        <dbReference type="SAM" id="MobiDB-lite"/>
    </source>
</evidence>
<organism evidence="2 3">
    <name type="scientific">Corallococcus carmarthensis</name>
    <dbReference type="NCBI Taxonomy" id="2316728"/>
    <lineage>
        <taxon>Bacteria</taxon>
        <taxon>Pseudomonadati</taxon>
        <taxon>Myxococcota</taxon>
        <taxon>Myxococcia</taxon>
        <taxon>Myxococcales</taxon>
        <taxon>Cystobacterineae</taxon>
        <taxon>Myxococcaceae</taxon>
        <taxon>Corallococcus</taxon>
    </lineage>
</organism>
<dbReference type="EMBL" id="RAWE01000086">
    <property type="protein sequence ID" value="RKH00777.1"/>
    <property type="molecule type" value="Genomic_DNA"/>
</dbReference>
<dbReference type="OrthoDB" id="5523731at2"/>
<gene>
    <name evidence="2" type="ORF">D7X32_22515</name>
</gene>
<feature type="compositionally biased region" description="Basic and acidic residues" evidence="1">
    <location>
        <begin position="19"/>
        <end position="32"/>
    </location>
</feature>
<comment type="caution">
    <text evidence="2">The sequence shown here is derived from an EMBL/GenBank/DDBJ whole genome shotgun (WGS) entry which is preliminary data.</text>
</comment>
<keyword evidence="3" id="KW-1185">Reference proteome</keyword>
<dbReference type="RefSeq" id="WP_120604626.1">
    <property type="nucleotide sequence ID" value="NZ_RAWE01000086.1"/>
</dbReference>
<dbReference type="Proteomes" id="UP000268313">
    <property type="component" value="Unassembled WGS sequence"/>
</dbReference>
<evidence type="ECO:0000313" key="2">
    <source>
        <dbReference type="EMBL" id="RKH00777.1"/>
    </source>
</evidence>
<feature type="region of interest" description="Disordered" evidence="1">
    <location>
        <begin position="1"/>
        <end position="61"/>
    </location>
</feature>
<protein>
    <submittedName>
        <fullName evidence="2">Uncharacterized protein</fullName>
    </submittedName>
</protein>
<name>A0A3A8K0M2_9BACT</name>
<proteinExistence type="predicted"/>
<accession>A0A3A8K0M2</accession>
<evidence type="ECO:0000313" key="3">
    <source>
        <dbReference type="Proteomes" id="UP000268313"/>
    </source>
</evidence>
<sequence length="269" mass="29991">MPRGISKVGSGPSLPVKRKHDDLTSPIRKPEVEGPPQKKQRTQGPDAVQQQPVKKPSTDPSMHAVYDKMAHEEMLKNPKYAALADDASKASDGKTINVVTKDQVHGGMFYKKDNQIGLRPDLTGPKRASVMAFEATNVAQQKRFSTVTGEAFRNEVNALSGKHSVGGDLNTRRENFAKNMERIEYDGIKRHHDVMKHGIDNQGWPKEMDRFGKRLEGADPSFDSYWARQNVKNDATGKSHSDVYRAQFDNIHATAQKAVDEMKAKQGVK</sequence>
<dbReference type="AlphaFoldDB" id="A0A3A8K0M2"/>
<reference evidence="3" key="1">
    <citation type="submission" date="2018-09" db="EMBL/GenBank/DDBJ databases">
        <authorList>
            <person name="Livingstone P.G."/>
            <person name="Whitworth D.E."/>
        </authorList>
    </citation>
    <scope>NUCLEOTIDE SEQUENCE [LARGE SCALE GENOMIC DNA]</scope>
    <source>
        <strain evidence="3">CA043D</strain>
    </source>
</reference>